<protein>
    <submittedName>
        <fullName evidence="3">Uncharacterized protein</fullName>
    </submittedName>
</protein>
<feature type="region of interest" description="Disordered" evidence="1">
    <location>
        <begin position="39"/>
        <end position="81"/>
    </location>
</feature>
<dbReference type="EMBL" id="JARKNE010000013">
    <property type="protein sequence ID" value="KAK5770892.1"/>
    <property type="molecule type" value="Genomic_DNA"/>
</dbReference>
<keyword evidence="2" id="KW-1133">Transmembrane helix</keyword>
<evidence type="ECO:0000313" key="4">
    <source>
        <dbReference type="Proteomes" id="UP001358586"/>
    </source>
</evidence>
<dbReference type="PANTHER" id="PTHR36143">
    <property type="entry name" value="OS08G0177500 PROTEIN"/>
    <property type="match status" value="1"/>
</dbReference>
<name>A0ABR0MCA0_GOSAR</name>
<keyword evidence="2" id="KW-0812">Transmembrane</keyword>
<dbReference type="PANTHER" id="PTHR36143:SF4">
    <property type="entry name" value="OS08G0177500 PROTEIN"/>
    <property type="match status" value="1"/>
</dbReference>
<evidence type="ECO:0000313" key="3">
    <source>
        <dbReference type="EMBL" id="KAK5770892.1"/>
    </source>
</evidence>
<feature type="transmembrane region" description="Helical" evidence="2">
    <location>
        <begin position="12"/>
        <end position="31"/>
    </location>
</feature>
<reference evidence="3 4" key="1">
    <citation type="submission" date="2023-03" db="EMBL/GenBank/DDBJ databases">
        <title>WGS of Gossypium arboreum.</title>
        <authorList>
            <person name="Yu D."/>
        </authorList>
    </citation>
    <scope>NUCLEOTIDE SEQUENCE [LARGE SCALE GENOMIC DNA]</scope>
    <source>
        <tissue evidence="3">Leaf</tissue>
    </source>
</reference>
<accession>A0ABR0MCA0</accession>
<evidence type="ECO:0000256" key="2">
    <source>
        <dbReference type="SAM" id="Phobius"/>
    </source>
</evidence>
<gene>
    <name evidence="3" type="ORF">PVK06_047049</name>
</gene>
<evidence type="ECO:0000256" key="1">
    <source>
        <dbReference type="SAM" id="MobiDB-lite"/>
    </source>
</evidence>
<sequence>METGSRGQDPVGWCCFCLLAFGVAMLAIIALHKLRERQHFQPPPPREQPSPHFPSAPAAEYTKQLKGKAEETKAKMNSLRKQKMELDHRLLEMLSTIDSLKD</sequence>
<dbReference type="Proteomes" id="UP001358586">
    <property type="component" value="Chromosome 13"/>
</dbReference>
<comment type="caution">
    <text evidence="3">The sequence shown here is derived from an EMBL/GenBank/DDBJ whole genome shotgun (WGS) entry which is preliminary data.</text>
</comment>
<proteinExistence type="predicted"/>
<keyword evidence="4" id="KW-1185">Reference proteome</keyword>
<keyword evidence="2" id="KW-0472">Membrane</keyword>
<feature type="compositionally biased region" description="Pro residues" evidence="1">
    <location>
        <begin position="41"/>
        <end position="54"/>
    </location>
</feature>
<organism evidence="3 4">
    <name type="scientific">Gossypium arboreum</name>
    <name type="common">Tree cotton</name>
    <name type="synonym">Gossypium nanking</name>
    <dbReference type="NCBI Taxonomy" id="29729"/>
    <lineage>
        <taxon>Eukaryota</taxon>
        <taxon>Viridiplantae</taxon>
        <taxon>Streptophyta</taxon>
        <taxon>Embryophyta</taxon>
        <taxon>Tracheophyta</taxon>
        <taxon>Spermatophyta</taxon>
        <taxon>Magnoliopsida</taxon>
        <taxon>eudicotyledons</taxon>
        <taxon>Gunneridae</taxon>
        <taxon>Pentapetalae</taxon>
        <taxon>rosids</taxon>
        <taxon>malvids</taxon>
        <taxon>Malvales</taxon>
        <taxon>Malvaceae</taxon>
        <taxon>Malvoideae</taxon>
        <taxon>Gossypium</taxon>
    </lineage>
</organism>